<reference evidence="1" key="1">
    <citation type="submission" date="2021-07" db="EMBL/GenBank/DDBJ databases">
        <authorList>
            <person name="Durling M."/>
        </authorList>
    </citation>
    <scope>NUCLEOTIDE SEQUENCE</scope>
</reference>
<sequence length="235" mass="27796">MTPNLVQHLTLHTHTYKILRELKQLINQHLQQHQAFSHSDPSTSFRMEPPLNEAFESTTDPLADLPQYIHPFRKEFNGLQDFIENFQQRKVEMEDHHCPLSKLKDFVQLNIVGIQQQIVNLIHMMSPFSFMRLPLEIRGIYSYFLPESENTWSQFTSKFPTYPRELAKDALSLLCTKQIHNEVLVILPFKGNMNLRNFITKAPCEVYGWYGEIWKGFYLLFSQHPFFTSKVYTLE</sequence>
<evidence type="ECO:0000313" key="2">
    <source>
        <dbReference type="Proteomes" id="UP000701801"/>
    </source>
</evidence>
<accession>A0A9N9LAF6</accession>
<organism evidence="1 2">
    <name type="scientific">Hymenoscyphus albidus</name>
    <dbReference type="NCBI Taxonomy" id="595503"/>
    <lineage>
        <taxon>Eukaryota</taxon>
        <taxon>Fungi</taxon>
        <taxon>Dikarya</taxon>
        <taxon>Ascomycota</taxon>
        <taxon>Pezizomycotina</taxon>
        <taxon>Leotiomycetes</taxon>
        <taxon>Helotiales</taxon>
        <taxon>Helotiaceae</taxon>
        <taxon>Hymenoscyphus</taxon>
    </lineage>
</organism>
<dbReference type="AlphaFoldDB" id="A0A9N9LAF6"/>
<protein>
    <submittedName>
        <fullName evidence="1">Uncharacterized protein</fullName>
    </submittedName>
</protein>
<comment type="caution">
    <text evidence="1">The sequence shown here is derived from an EMBL/GenBank/DDBJ whole genome shotgun (WGS) entry which is preliminary data.</text>
</comment>
<keyword evidence="2" id="KW-1185">Reference proteome</keyword>
<dbReference type="EMBL" id="CAJVRM010000023">
    <property type="protein sequence ID" value="CAG8971570.1"/>
    <property type="molecule type" value="Genomic_DNA"/>
</dbReference>
<proteinExistence type="predicted"/>
<name>A0A9N9LAF6_9HELO</name>
<dbReference type="OrthoDB" id="62952at2759"/>
<evidence type="ECO:0000313" key="1">
    <source>
        <dbReference type="EMBL" id="CAG8971570.1"/>
    </source>
</evidence>
<gene>
    <name evidence="1" type="ORF">HYALB_00009219</name>
</gene>
<dbReference type="Proteomes" id="UP000701801">
    <property type="component" value="Unassembled WGS sequence"/>
</dbReference>